<dbReference type="SUPFAM" id="SSF53448">
    <property type="entry name" value="Nucleotide-diphospho-sugar transferases"/>
    <property type="match status" value="1"/>
</dbReference>
<evidence type="ECO:0000259" key="1">
    <source>
        <dbReference type="Pfam" id="PF00535"/>
    </source>
</evidence>
<evidence type="ECO:0000313" key="2">
    <source>
        <dbReference type="EMBL" id="BBB32728.1"/>
    </source>
</evidence>
<dbReference type="KEGG" id="thyd:TTHT_1199"/>
<dbReference type="Gene3D" id="3.90.550.10">
    <property type="entry name" value="Spore Coat Polysaccharide Biosynthesis Protein SpsA, Chain A"/>
    <property type="match status" value="1"/>
</dbReference>
<organism evidence="2 3">
    <name type="scientific">Thermotomaculum hydrothermale</name>
    <dbReference type="NCBI Taxonomy" id="981385"/>
    <lineage>
        <taxon>Bacteria</taxon>
        <taxon>Pseudomonadati</taxon>
        <taxon>Acidobacteriota</taxon>
        <taxon>Holophagae</taxon>
        <taxon>Thermotomaculales</taxon>
        <taxon>Thermotomaculaceae</taxon>
        <taxon>Thermotomaculum</taxon>
    </lineage>
</organism>
<gene>
    <name evidence="2" type="ORF">TTHT_1199</name>
</gene>
<dbReference type="RefSeq" id="WP_201327031.1">
    <property type="nucleotide sequence ID" value="NZ_AP017470.1"/>
</dbReference>
<feature type="domain" description="Glycosyltransferase 2-like" evidence="1">
    <location>
        <begin position="5"/>
        <end position="125"/>
    </location>
</feature>
<keyword evidence="3" id="KW-1185">Reference proteome</keyword>
<protein>
    <submittedName>
        <fullName evidence="2">Glycosyl transferase family 2</fullName>
    </submittedName>
</protein>
<dbReference type="PANTHER" id="PTHR22916:SF69">
    <property type="entry name" value="BIFUNCTIONAL GLYCOSYLTRANSFERASE PGTA"/>
    <property type="match status" value="1"/>
</dbReference>
<dbReference type="EMBL" id="AP017470">
    <property type="protein sequence ID" value="BBB32728.1"/>
    <property type="molecule type" value="Genomic_DNA"/>
</dbReference>
<name>A0A7R6PZN4_9BACT</name>
<evidence type="ECO:0000313" key="3">
    <source>
        <dbReference type="Proteomes" id="UP000595564"/>
    </source>
</evidence>
<reference evidence="2 3" key="1">
    <citation type="journal article" date="2012" name="Extremophiles">
        <title>Thermotomaculum hydrothermale gen. nov., sp. nov., a novel heterotrophic thermophile within the phylum Acidobacteria from a deep-sea hydrothermal vent chimney in the Southern Okinawa Trough.</title>
        <authorList>
            <person name="Izumi H."/>
            <person name="Nunoura T."/>
            <person name="Miyazaki M."/>
            <person name="Mino S."/>
            <person name="Toki T."/>
            <person name="Takai K."/>
            <person name="Sako Y."/>
            <person name="Sawabe T."/>
            <person name="Nakagawa S."/>
        </authorList>
    </citation>
    <scope>NUCLEOTIDE SEQUENCE [LARGE SCALE GENOMIC DNA]</scope>
    <source>
        <strain evidence="2 3">AC55</strain>
    </source>
</reference>
<dbReference type="InterPro" id="IPR029044">
    <property type="entry name" value="Nucleotide-diphossugar_trans"/>
</dbReference>
<proteinExistence type="predicted"/>
<dbReference type="GO" id="GO:0008417">
    <property type="term" value="F:fucosyltransferase activity"/>
    <property type="evidence" value="ECO:0007669"/>
    <property type="project" value="TreeGrafter"/>
</dbReference>
<dbReference type="AlphaFoldDB" id="A0A7R6PZN4"/>
<dbReference type="InterPro" id="IPR001173">
    <property type="entry name" value="Glyco_trans_2-like"/>
</dbReference>
<dbReference type="PANTHER" id="PTHR22916">
    <property type="entry name" value="GLYCOSYLTRANSFERASE"/>
    <property type="match status" value="1"/>
</dbReference>
<keyword evidence="2" id="KW-0808">Transferase</keyword>
<accession>A0A7R6PZN4</accession>
<dbReference type="Pfam" id="PF00535">
    <property type="entry name" value="Glycos_transf_2"/>
    <property type="match status" value="1"/>
</dbReference>
<dbReference type="Proteomes" id="UP000595564">
    <property type="component" value="Chromosome"/>
</dbReference>
<sequence length="359" mass="41728">MPEISIILPVKNQQDYIEKAIDSVYSQTHNDFELIVIDDGSTDETSYILEKLKKKYGFKLLTHKKNLGIVKALNNGLDKASGNYIARMDGDDIMLPERLEKQIEFLNKNPELDLIGTQVEIFKEYEKPPVYCGCRIKSLDIDFSTALKNIQKEKELTEGVKIYQKWNNSLIAHEQMLENLYIDCPIVHPTFFAKKEFFEKLGGYAETEFAEDYDLVFRAVYSGFKLGKVPEILLKWRDHENRETRTNKNLKKDKLFFQKAYFFKNFDKRSKNGVYVIGVGKFGKKLIGALKHYEIELKGVLDFSGKRIRGTVRGIPLITPEQIDSNSYLILAYSLHQNPNEELKQFFNTHKKRIIPFVL</sequence>